<dbReference type="GeneID" id="20823575"/>
<dbReference type="HOGENOM" id="CLU_3087813_0_0_1"/>
<organism evidence="1 2">
    <name type="scientific">Neurospora tetrasperma (strain FGSC 2508 / ATCC MYA-4615 / P0657)</name>
    <dbReference type="NCBI Taxonomy" id="510951"/>
    <lineage>
        <taxon>Eukaryota</taxon>
        <taxon>Fungi</taxon>
        <taxon>Dikarya</taxon>
        <taxon>Ascomycota</taxon>
        <taxon>Pezizomycotina</taxon>
        <taxon>Sordariomycetes</taxon>
        <taxon>Sordariomycetidae</taxon>
        <taxon>Sordariales</taxon>
        <taxon>Sordariaceae</taxon>
        <taxon>Neurospora</taxon>
    </lineage>
</organism>
<sequence>MYRRWVRSVSGCGWRGDHNYQCVVYEASMCRDCFVVNARADLKVGMGWWYNW</sequence>
<evidence type="ECO:0000313" key="1">
    <source>
        <dbReference type="EMBL" id="EGO51687.1"/>
    </source>
</evidence>
<dbReference type="AlphaFoldDB" id="F8N2X3"/>
<reference evidence="2" key="1">
    <citation type="journal article" date="2011" name="Genetics">
        <title>Massive changes in genome architecture accompany the transition to self-fertility in the filamentous fungus Neurospora tetrasperma.</title>
        <authorList>
            <person name="Ellison C.E."/>
            <person name="Stajich J.E."/>
            <person name="Jacobson D.J."/>
            <person name="Natvig D.O."/>
            <person name="Lapidus A."/>
            <person name="Foster B."/>
            <person name="Aerts A."/>
            <person name="Riley R."/>
            <person name="Lindquist E.A."/>
            <person name="Grigoriev I.V."/>
            <person name="Taylor J.W."/>
        </authorList>
    </citation>
    <scope>NUCLEOTIDE SEQUENCE [LARGE SCALE GENOMIC DNA]</scope>
    <source>
        <strain evidence="2">FGSC 2508 / P0657</strain>
    </source>
</reference>
<dbReference type="VEuPathDB" id="FungiDB:NEUTE1DRAFT_118504"/>
<dbReference type="KEGG" id="nte:NEUTE1DRAFT118504"/>
<protein>
    <submittedName>
        <fullName evidence="1">Uncharacterized protein</fullName>
    </submittedName>
</protein>
<accession>F8N2X3</accession>
<gene>
    <name evidence="1" type="ORF">NEUTE1DRAFT_118504</name>
</gene>
<dbReference type="RefSeq" id="XP_009855329.1">
    <property type="nucleotide sequence ID" value="XM_009857027.1"/>
</dbReference>
<evidence type="ECO:0000313" key="2">
    <source>
        <dbReference type="Proteomes" id="UP000008065"/>
    </source>
</evidence>
<dbReference type="EMBL" id="GL891382">
    <property type="protein sequence ID" value="EGO51687.1"/>
    <property type="molecule type" value="Genomic_DNA"/>
</dbReference>
<dbReference type="Proteomes" id="UP000008065">
    <property type="component" value="Unassembled WGS sequence"/>
</dbReference>
<name>F8N2X3_NEUT8</name>
<keyword evidence="2" id="KW-1185">Reference proteome</keyword>
<proteinExistence type="predicted"/>